<dbReference type="PROSITE" id="PS51257">
    <property type="entry name" value="PROKAR_LIPOPROTEIN"/>
    <property type="match status" value="1"/>
</dbReference>
<evidence type="ECO:0000313" key="2">
    <source>
        <dbReference type="EMBL" id="MFD2603354.1"/>
    </source>
</evidence>
<comment type="caution">
    <text evidence="2">The sequence shown here is derived from an EMBL/GenBank/DDBJ whole genome shotgun (WGS) entry which is preliminary data.</text>
</comment>
<keyword evidence="3" id="KW-1185">Reference proteome</keyword>
<accession>A0ABW5NWD2</accession>
<gene>
    <name evidence="2" type="ORF">ACFSR3_14925</name>
</gene>
<dbReference type="RefSeq" id="WP_147278140.1">
    <property type="nucleotide sequence ID" value="NZ_JBHUMD010000028.1"/>
</dbReference>
<keyword evidence="1" id="KW-0732">Signal</keyword>
<proteinExistence type="predicted"/>
<organism evidence="2 3">
    <name type="scientific">Flavobacterium suzhouense</name>
    <dbReference type="NCBI Taxonomy" id="1529638"/>
    <lineage>
        <taxon>Bacteria</taxon>
        <taxon>Pseudomonadati</taxon>
        <taxon>Bacteroidota</taxon>
        <taxon>Flavobacteriia</taxon>
        <taxon>Flavobacteriales</taxon>
        <taxon>Flavobacteriaceae</taxon>
        <taxon>Flavobacterium</taxon>
    </lineage>
</organism>
<feature type="chain" id="PRO_5046637218" evidence="1">
    <location>
        <begin position="24"/>
        <end position="296"/>
    </location>
</feature>
<evidence type="ECO:0000313" key="3">
    <source>
        <dbReference type="Proteomes" id="UP001597480"/>
    </source>
</evidence>
<reference evidence="3" key="1">
    <citation type="journal article" date="2019" name="Int. J. Syst. Evol. Microbiol.">
        <title>The Global Catalogue of Microorganisms (GCM) 10K type strain sequencing project: providing services to taxonomists for standard genome sequencing and annotation.</title>
        <authorList>
            <consortium name="The Broad Institute Genomics Platform"/>
            <consortium name="The Broad Institute Genome Sequencing Center for Infectious Disease"/>
            <person name="Wu L."/>
            <person name="Ma J."/>
        </authorList>
    </citation>
    <scope>NUCLEOTIDE SEQUENCE [LARGE SCALE GENOMIC DNA]</scope>
    <source>
        <strain evidence="3">KCTC 42107</strain>
    </source>
</reference>
<dbReference type="EMBL" id="JBHUMD010000028">
    <property type="protein sequence ID" value="MFD2603354.1"/>
    <property type="molecule type" value="Genomic_DNA"/>
</dbReference>
<name>A0ABW5NWD2_9FLAO</name>
<protein>
    <submittedName>
        <fullName evidence="2">DUF6252 family protein</fullName>
    </submittedName>
</protein>
<dbReference type="InterPro" id="IPR046219">
    <property type="entry name" value="DUF6252"/>
</dbReference>
<evidence type="ECO:0000256" key="1">
    <source>
        <dbReference type="SAM" id="SignalP"/>
    </source>
</evidence>
<dbReference type="Proteomes" id="UP001597480">
    <property type="component" value="Unassembled WGS sequence"/>
</dbReference>
<dbReference type="Pfam" id="PF19765">
    <property type="entry name" value="DUF6252"/>
    <property type="match status" value="1"/>
</dbReference>
<feature type="signal peptide" evidence="1">
    <location>
        <begin position="1"/>
        <end position="23"/>
    </location>
</feature>
<sequence length="296" mass="30732">MKKLRFLTAFVAFATMLGLTSCSDDPAELLNGGQGPAGSTILNVNYTIPGDSTKVFVATSVNATASGDYVTIDAENADTGESLVIEFGNQLNKNGGFAEGTITYVDASGNEYTATSPFTSLNTGVVKLSESAAGTITGAFSFIGYDNNAAAPEDGVPFFSGIFEQVPLSGTLPTPLPYEPPFEASIKATVGATTVDFGTAWSVVNQQGHTFKGTNTEPAYEISLFLTAVSEGTFVIDMSTVSASVTVGEDVYNAVSGEIIITDVTDGIATGTFTFTAENEFGTVEVTNGTFKMSVE</sequence>